<feature type="non-terminal residue" evidence="3">
    <location>
        <position position="251"/>
    </location>
</feature>
<dbReference type="Gene3D" id="2.60.40.10">
    <property type="entry name" value="Immunoglobulins"/>
    <property type="match status" value="1"/>
</dbReference>
<feature type="domain" description="Ig-like" evidence="2">
    <location>
        <begin position="115"/>
        <end position="222"/>
    </location>
</feature>
<feature type="signal peptide" evidence="1">
    <location>
        <begin position="1"/>
        <end position="21"/>
    </location>
</feature>
<dbReference type="InterPro" id="IPR036179">
    <property type="entry name" value="Ig-like_dom_sf"/>
</dbReference>
<proteinExistence type="predicted"/>
<dbReference type="Pfam" id="PF13927">
    <property type="entry name" value="Ig_3"/>
    <property type="match status" value="1"/>
</dbReference>
<dbReference type="InterPro" id="IPR007110">
    <property type="entry name" value="Ig-like_dom"/>
</dbReference>
<dbReference type="AlphaFoldDB" id="A0AA35TAX7"/>
<protein>
    <recommendedName>
        <fullName evidence="2">Ig-like domain-containing protein</fullName>
    </recommendedName>
</protein>
<name>A0AA35TAX7_GEOBA</name>
<dbReference type="InterPro" id="IPR013783">
    <property type="entry name" value="Ig-like_fold"/>
</dbReference>
<dbReference type="CDD" id="cd00096">
    <property type="entry name" value="Ig"/>
    <property type="match status" value="1"/>
</dbReference>
<reference evidence="3" key="1">
    <citation type="submission" date="2023-03" db="EMBL/GenBank/DDBJ databases">
        <authorList>
            <person name="Steffen K."/>
            <person name="Cardenas P."/>
        </authorList>
    </citation>
    <scope>NUCLEOTIDE SEQUENCE</scope>
</reference>
<evidence type="ECO:0000313" key="3">
    <source>
        <dbReference type="EMBL" id="CAI8044970.1"/>
    </source>
</evidence>
<dbReference type="SUPFAM" id="SSF48726">
    <property type="entry name" value="Immunoglobulin"/>
    <property type="match status" value="1"/>
</dbReference>
<keyword evidence="4" id="KW-1185">Reference proteome</keyword>
<gene>
    <name evidence="3" type="ORF">GBAR_LOCUS24891</name>
</gene>
<evidence type="ECO:0000256" key="1">
    <source>
        <dbReference type="SAM" id="SignalP"/>
    </source>
</evidence>
<dbReference type="Proteomes" id="UP001174909">
    <property type="component" value="Unassembled WGS sequence"/>
</dbReference>
<evidence type="ECO:0000313" key="4">
    <source>
        <dbReference type="Proteomes" id="UP001174909"/>
    </source>
</evidence>
<sequence>MDSRFLFALILLCGLKDKCQTFPYVSLSGAGLPNHSYVDLGTVGTDFSTSVWCNTDLGTCCRHEDGSHRGQWFSPNGVVLETYENIYVVEEQQRVELRRANRTTSPTGIYRCEIPTNAVNDATDISVRAKVYVGLYTSAGGSVSISGGVTFDPVQLTLTCISTGGPATTVTWTRDPATVTQGTETVLNDPVTAQYTHTLTVTALGTYTCTVSNVKPSSASASVILDPSPPTGVTAVQRGPTSIEVTGILLF</sequence>
<dbReference type="PROSITE" id="PS50835">
    <property type="entry name" value="IG_LIKE"/>
    <property type="match status" value="1"/>
</dbReference>
<organism evidence="3 4">
    <name type="scientific">Geodia barretti</name>
    <name type="common">Barrett's horny sponge</name>
    <dbReference type="NCBI Taxonomy" id="519541"/>
    <lineage>
        <taxon>Eukaryota</taxon>
        <taxon>Metazoa</taxon>
        <taxon>Porifera</taxon>
        <taxon>Demospongiae</taxon>
        <taxon>Heteroscleromorpha</taxon>
        <taxon>Tetractinellida</taxon>
        <taxon>Astrophorina</taxon>
        <taxon>Geodiidae</taxon>
        <taxon>Geodia</taxon>
    </lineage>
</organism>
<keyword evidence="1" id="KW-0732">Signal</keyword>
<dbReference type="EMBL" id="CASHTH010003436">
    <property type="protein sequence ID" value="CAI8044970.1"/>
    <property type="molecule type" value="Genomic_DNA"/>
</dbReference>
<feature type="chain" id="PRO_5041206748" description="Ig-like domain-containing protein" evidence="1">
    <location>
        <begin position="22"/>
        <end position="251"/>
    </location>
</feature>
<comment type="caution">
    <text evidence="3">The sequence shown here is derived from an EMBL/GenBank/DDBJ whole genome shotgun (WGS) entry which is preliminary data.</text>
</comment>
<accession>A0AA35TAX7</accession>
<evidence type="ECO:0000259" key="2">
    <source>
        <dbReference type="PROSITE" id="PS50835"/>
    </source>
</evidence>